<evidence type="ECO:0000313" key="1">
    <source>
        <dbReference type="EMBL" id="AHC13843.1"/>
    </source>
</evidence>
<accession>V5WDE4</accession>
<dbReference type="AlphaFoldDB" id="V5WDE4"/>
<protein>
    <submittedName>
        <fullName evidence="1">Uncharacterized protein</fullName>
    </submittedName>
</protein>
<keyword evidence="2" id="KW-1185">Reference proteome</keyword>
<sequence length="61" mass="6992">MSTCWFLPADFPVRQAAPALLEAEVPPLPLFSYYPYTARTAFSNSRRSYEETWNGHRGAPR</sequence>
<evidence type="ECO:0000313" key="2">
    <source>
        <dbReference type="Proteomes" id="UP000018680"/>
    </source>
</evidence>
<dbReference type="Proteomes" id="UP000018680">
    <property type="component" value="Chromosome"/>
</dbReference>
<proteinExistence type="predicted"/>
<dbReference type="HOGENOM" id="CLU_2920115_0_0_12"/>
<reference evidence="1 2" key="1">
    <citation type="journal article" date="2015" name="Stand. Genomic Sci.">
        <title>Complete genome sequence and description of Salinispira pacifica gen. nov., sp. nov., a novel spirochaete isolated form a hypersaline microbial mat.</title>
        <authorList>
            <person name="Ben Hania W."/>
            <person name="Joseph M."/>
            <person name="Schumann P."/>
            <person name="Bunk B."/>
            <person name="Fiebig A."/>
            <person name="Sproer C."/>
            <person name="Klenk H.P."/>
            <person name="Fardeau M.L."/>
            <person name="Spring S."/>
        </authorList>
    </citation>
    <scope>NUCLEOTIDE SEQUENCE [LARGE SCALE GENOMIC DNA]</scope>
    <source>
        <strain evidence="1 2">L21-RPul-D2</strain>
    </source>
</reference>
<organism evidence="1 2">
    <name type="scientific">Salinispira pacifica</name>
    <dbReference type="NCBI Taxonomy" id="1307761"/>
    <lineage>
        <taxon>Bacteria</taxon>
        <taxon>Pseudomonadati</taxon>
        <taxon>Spirochaetota</taxon>
        <taxon>Spirochaetia</taxon>
        <taxon>Spirochaetales</taxon>
        <taxon>Spirochaetaceae</taxon>
        <taxon>Salinispira</taxon>
    </lineage>
</organism>
<name>V5WDE4_9SPIO</name>
<dbReference type="EMBL" id="CP006939">
    <property type="protein sequence ID" value="AHC13843.1"/>
    <property type="molecule type" value="Genomic_DNA"/>
</dbReference>
<gene>
    <name evidence="1" type="ORF">L21SP2_0411</name>
</gene>
<dbReference type="KEGG" id="slr:L21SP2_0411"/>
<dbReference type="STRING" id="1307761.L21SP2_0411"/>